<keyword evidence="1" id="KW-0472">Membrane</keyword>
<evidence type="ECO:0000313" key="3">
    <source>
        <dbReference type="Proteomes" id="UP001501352"/>
    </source>
</evidence>
<gene>
    <name evidence="2" type="ORF">GCM10009422_25270</name>
</gene>
<protein>
    <submittedName>
        <fullName evidence="2">Uncharacterized protein</fullName>
    </submittedName>
</protein>
<evidence type="ECO:0000256" key="1">
    <source>
        <dbReference type="SAM" id="Phobius"/>
    </source>
</evidence>
<keyword evidence="1" id="KW-0812">Transmembrane</keyword>
<name>A0ABN1H2L4_9CAUL</name>
<dbReference type="Proteomes" id="UP001501352">
    <property type="component" value="Unassembled WGS sequence"/>
</dbReference>
<evidence type="ECO:0000313" key="2">
    <source>
        <dbReference type="EMBL" id="GAA0627266.1"/>
    </source>
</evidence>
<keyword evidence="3" id="KW-1185">Reference proteome</keyword>
<sequence>MFSLCAVTKPEWRAYAVREPCAVSIKSEAIGMADVLFLAIGGGAFLAFAALAFFLKRV</sequence>
<keyword evidence="1" id="KW-1133">Transmembrane helix</keyword>
<organism evidence="2 3">
    <name type="scientific">Brevundimonas kwangchunensis</name>
    <dbReference type="NCBI Taxonomy" id="322163"/>
    <lineage>
        <taxon>Bacteria</taxon>
        <taxon>Pseudomonadati</taxon>
        <taxon>Pseudomonadota</taxon>
        <taxon>Alphaproteobacteria</taxon>
        <taxon>Caulobacterales</taxon>
        <taxon>Caulobacteraceae</taxon>
        <taxon>Brevundimonas</taxon>
    </lineage>
</organism>
<accession>A0ABN1H2L4</accession>
<comment type="caution">
    <text evidence="2">The sequence shown here is derived from an EMBL/GenBank/DDBJ whole genome shotgun (WGS) entry which is preliminary data.</text>
</comment>
<dbReference type="EMBL" id="BAAAGA010000006">
    <property type="protein sequence ID" value="GAA0627266.1"/>
    <property type="molecule type" value="Genomic_DNA"/>
</dbReference>
<feature type="transmembrane region" description="Helical" evidence="1">
    <location>
        <begin position="35"/>
        <end position="55"/>
    </location>
</feature>
<proteinExistence type="predicted"/>
<reference evidence="2 3" key="1">
    <citation type="journal article" date="2019" name="Int. J. Syst. Evol. Microbiol.">
        <title>The Global Catalogue of Microorganisms (GCM) 10K type strain sequencing project: providing services to taxonomists for standard genome sequencing and annotation.</title>
        <authorList>
            <consortium name="The Broad Institute Genomics Platform"/>
            <consortium name="The Broad Institute Genome Sequencing Center for Infectious Disease"/>
            <person name="Wu L."/>
            <person name="Ma J."/>
        </authorList>
    </citation>
    <scope>NUCLEOTIDE SEQUENCE [LARGE SCALE GENOMIC DNA]</scope>
    <source>
        <strain evidence="2 3">JCM 12928</strain>
    </source>
</reference>